<dbReference type="Pfam" id="PF01936">
    <property type="entry name" value="NYN"/>
    <property type="match status" value="1"/>
</dbReference>
<feature type="domain" description="NYN" evidence="2">
    <location>
        <begin position="15"/>
        <end position="183"/>
    </location>
</feature>
<sequence>MTVKRRVPAVSAKTTALIIDGAYARIQSRILGGKIDFMNLRAELEEMASTEFEECWYFDSQRKDARGDSALASEFHALKYARPRGPQFQVDIFSTKLRNCRCTRCGHGFTQNVQKGVDNGIATKLLTLTLQHNIERVVLLSGDGDFYTSLGLVRNALQREVWVVGFPGTVSGDLQQLASQIIWVDDIWGQVKYQGRRGSGRRGWRGLGESHSSRSHHHRSRRSRGHRDSGSHRHRHDRSRSNDVLSRRERSQPRREVPLHESRSKRNRRSPSPRQDSEEERSYSPLFDEVNLSCSDGEDEYSCPSQRASRSPSESGVVEVRLP</sequence>
<gene>
    <name evidence="3" type="ORF">F444_07085</name>
</gene>
<proteinExistence type="predicted"/>
<dbReference type="AlphaFoldDB" id="A0A081AFU2"/>
<evidence type="ECO:0000256" key="1">
    <source>
        <dbReference type="SAM" id="MobiDB-lite"/>
    </source>
</evidence>
<feature type="region of interest" description="Disordered" evidence="1">
    <location>
        <begin position="196"/>
        <end position="323"/>
    </location>
</feature>
<reference evidence="3 4" key="1">
    <citation type="submission" date="2013-11" db="EMBL/GenBank/DDBJ databases">
        <title>The Genome Sequence of Phytophthora parasitica P1976.</title>
        <authorList>
            <consortium name="The Broad Institute Genomics Platform"/>
            <person name="Russ C."/>
            <person name="Tyler B."/>
            <person name="Panabieres F."/>
            <person name="Shan W."/>
            <person name="Tripathy S."/>
            <person name="Grunwald N."/>
            <person name="Machado M."/>
            <person name="Johnson C.S."/>
            <person name="Walker B."/>
            <person name="Young S."/>
            <person name="Zeng Q."/>
            <person name="Gargeya S."/>
            <person name="Fitzgerald M."/>
            <person name="Haas B."/>
            <person name="Abouelleil A."/>
            <person name="Allen A.W."/>
            <person name="Alvarado L."/>
            <person name="Arachchi H.M."/>
            <person name="Berlin A.M."/>
            <person name="Chapman S.B."/>
            <person name="Gainer-Dewar J."/>
            <person name="Goldberg J."/>
            <person name="Griggs A."/>
            <person name="Gujja S."/>
            <person name="Hansen M."/>
            <person name="Howarth C."/>
            <person name="Imamovic A."/>
            <person name="Ireland A."/>
            <person name="Larimer J."/>
            <person name="McCowan C."/>
            <person name="Murphy C."/>
            <person name="Pearson M."/>
            <person name="Poon T.W."/>
            <person name="Priest M."/>
            <person name="Roberts A."/>
            <person name="Saif S."/>
            <person name="Shea T."/>
            <person name="Sisk P."/>
            <person name="Sykes S."/>
            <person name="Wortman J."/>
            <person name="Nusbaum C."/>
            <person name="Birren B."/>
        </authorList>
    </citation>
    <scope>NUCLEOTIDE SEQUENCE [LARGE SCALE GENOMIC DNA]</scope>
    <source>
        <strain evidence="3 4">P1976</strain>
    </source>
</reference>
<dbReference type="GO" id="GO:0004540">
    <property type="term" value="F:RNA nuclease activity"/>
    <property type="evidence" value="ECO:0007669"/>
    <property type="project" value="InterPro"/>
</dbReference>
<dbReference type="InterPro" id="IPR021139">
    <property type="entry name" value="NYN"/>
</dbReference>
<dbReference type="Proteomes" id="UP000028582">
    <property type="component" value="Unassembled WGS sequence"/>
</dbReference>
<feature type="compositionally biased region" description="Polar residues" evidence="1">
    <location>
        <begin position="303"/>
        <end position="314"/>
    </location>
</feature>
<comment type="caution">
    <text evidence="3">The sequence shown here is derived from an EMBL/GenBank/DDBJ whole genome shotgun (WGS) entry which is preliminary data.</text>
</comment>
<accession>A0A081AFU2</accession>
<evidence type="ECO:0000313" key="3">
    <source>
        <dbReference type="EMBL" id="ETO77753.1"/>
    </source>
</evidence>
<dbReference type="EMBL" id="ANJA01001298">
    <property type="protein sequence ID" value="ETO77753.1"/>
    <property type="molecule type" value="Genomic_DNA"/>
</dbReference>
<dbReference type="Gene3D" id="3.40.50.1010">
    <property type="entry name" value="5'-nuclease"/>
    <property type="match status" value="1"/>
</dbReference>
<protein>
    <recommendedName>
        <fullName evidence="2">NYN domain-containing protein</fullName>
    </recommendedName>
</protein>
<dbReference type="OrthoDB" id="439808at2759"/>
<feature type="compositionally biased region" description="Basic residues" evidence="1">
    <location>
        <begin position="213"/>
        <end position="225"/>
    </location>
</feature>
<evidence type="ECO:0000313" key="4">
    <source>
        <dbReference type="Proteomes" id="UP000028582"/>
    </source>
</evidence>
<organism evidence="3 4">
    <name type="scientific">Phytophthora nicotianae P1976</name>
    <dbReference type="NCBI Taxonomy" id="1317066"/>
    <lineage>
        <taxon>Eukaryota</taxon>
        <taxon>Sar</taxon>
        <taxon>Stramenopiles</taxon>
        <taxon>Oomycota</taxon>
        <taxon>Peronosporomycetes</taxon>
        <taxon>Peronosporales</taxon>
        <taxon>Peronosporaceae</taxon>
        <taxon>Phytophthora</taxon>
    </lineage>
</organism>
<name>A0A081AFU2_PHYNI</name>
<evidence type="ECO:0000259" key="2">
    <source>
        <dbReference type="Pfam" id="PF01936"/>
    </source>
</evidence>
<feature type="compositionally biased region" description="Basic and acidic residues" evidence="1">
    <location>
        <begin position="239"/>
        <end position="264"/>
    </location>
</feature>